<evidence type="ECO:0000313" key="1">
    <source>
        <dbReference type="EMBL" id="CAK9249808.1"/>
    </source>
</evidence>
<organism evidence="1 2">
    <name type="scientific">Sphagnum jensenii</name>
    <dbReference type="NCBI Taxonomy" id="128206"/>
    <lineage>
        <taxon>Eukaryota</taxon>
        <taxon>Viridiplantae</taxon>
        <taxon>Streptophyta</taxon>
        <taxon>Embryophyta</taxon>
        <taxon>Bryophyta</taxon>
        <taxon>Sphagnophytina</taxon>
        <taxon>Sphagnopsida</taxon>
        <taxon>Sphagnales</taxon>
        <taxon>Sphagnaceae</taxon>
        <taxon>Sphagnum</taxon>
    </lineage>
</organism>
<reference evidence="1" key="1">
    <citation type="submission" date="2024-02" db="EMBL/GenBank/DDBJ databases">
        <authorList>
            <consortium name="ELIXIR-Norway"/>
            <consortium name="Elixir Norway"/>
        </authorList>
    </citation>
    <scope>NUCLEOTIDE SEQUENCE</scope>
</reference>
<gene>
    <name evidence="1" type="ORF">CSSPJE1EN1_LOCUS25186</name>
</gene>
<comment type="caution">
    <text evidence="1">The sequence shown here is derived from an EMBL/GenBank/DDBJ whole genome shotgun (WGS) entry which is preliminary data.</text>
</comment>
<evidence type="ECO:0000313" key="2">
    <source>
        <dbReference type="Proteomes" id="UP001497444"/>
    </source>
</evidence>
<protein>
    <submittedName>
        <fullName evidence="1">Uncharacterized protein</fullName>
    </submittedName>
</protein>
<keyword evidence="2" id="KW-1185">Reference proteome</keyword>
<sequence>MDEQDTLRAIRDGNEDCIPDDVINKMVYRFLAWRLPNPWNPDNGISYKRPNYAHEPAEHDWPTGTNLFDADQARAMVRHMLGL</sequence>
<name>A0ABP0V795_9BRYO</name>
<proteinExistence type="predicted"/>
<dbReference type="Proteomes" id="UP001497444">
    <property type="component" value="Unassembled WGS sequence"/>
</dbReference>
<dbReference type="EMBL" id="CAXAQS010000052">
    <property type="protein sequence ID" value="CAK9249808.1"/>
    <property type="molecule type" value="Genomic_DNA"/>
</dbReference>
<accession>A0ABP0V795</accession>